<keyword evidence="1" id="KW-1015">Disulfide bond</keyword>
<keyword evidence="3" id="KW-1133">Transmembrane helix</keyword>
<dbReference type="InterPro" id="IPR013783">
    <property type="entry name" value="Ig-like_fold"/>
</dbReference>
<reference evidence="6" key="3">
    <citation type="submission" date="2025-09" db="UniProtKB">
        <authorList>
            <consortium name="Ensembl"/>
        </authorList>
    </citation>
    <scope>IDENTIFICATION</scope>
</reference>
<dbReference type="PANTHER" id="PTHR47224">
    <property type="entry name" value="TRANSMEMBRANE PROTEIN 25"/>
    <property type="match status" value="1"/>
</dbReference>
<keyword evidence="3" id="KW-0812">Transmembrane</keyword>
<evidence type="ECO:0000256" key="1">
    <source>
        <dbReference type="ARBA" id="ARBA00023157"/>
    </source>
</evidence>
<dbReference type="Ensembl" id="ENSGAGT00000032220.1">
    <property type="protein sequence ID" value="ENSGAGP00000028362.1"/>
    <property type="gene ID" value="ENSGAGG00000020583.1"/>
</dbReference>
<keyword evidence="4" id="KW-0732">Signal</keyword>
<reference evidence="6" key="2">
    <citation type="submission" date="2025-08" db="UniProtKB">
        <authorList>
            <consortium name="Ensembl"/>
        </authorList>
    </citation>
    <scope>IDENTIFICATION</scope>
</reference>
<name>A0A452IKE9_9SAUR</name>
<dbReference type="InterPro" id="IPR036179">
    <property type="entry name" value="Ig-like_dom_sf"/>
</dbReference>
<dbReference type="PANTHER" id="PTHR47224:SF1">
    <property type="entry name" value="TRANSMEMBRANE PROTEIN 25"/>
    <property type="match status" value="1"/>
</dbReference>
<dbReference type="Pfam" id="PF08205">
    <property type="entry name" value="C2-set_2"/>
    <property type="match status" value="1"/>
</dbReference>
<dbReference type="InterPro" id="IPR013162">
    <property type="entry name" value="CD80_C2-set"/>
</dbReference>
<organism evidence="6 7">
    <name type="scientific">Gopherus agassizii</name>
    <name type="common">Agassiz's desert tortoise</name>
    <dbReference type="NCBI Taxonomy" id="38772"/>
    <lineage>
        <taxon>Eukaryota</taxon>
        <taxon>Metazoa</taxon>
        <taxon>Chordata</taxon>
        <taxon>Craniata</taxon>
        <taxon>Vertebrata</taxon>
        <taxon>Euteleostomi</taxon>
        <taxon>Archelosauria</taxon>
        <taxon>Testudinata</taxon>
        <taxon>Testudines</taxon>
        <taxon>Cryptodira</taxon>
        <taxon>Durocryptodira</taxon>
        <taxon>Testudinoidea</taxon>
        <taxon>Testudinidae</taxon>
        <taxon>Gopherus</taxon>
    </lineage>
</organism>
<evidence type="ECO:0000256" key="4">
    <source>
        <dbReference type="SAM" id="SignalP"/>
    </source>
</evidence>
<reference evidence="7" key="1">
    <citation type="journal article" date="2017" name="PLoS ONE">
        <title>The Agassiz's desert tortoise genome provides a resource for the conservation of a threatened species.</title>
        <authorList>
            <person name="Tollis M."/>
            <person name="DeNardo D.F."/>
            <person name="Cornelius J.A."/>
            <person name="Dolby G.A."/>
            <person name="Edwards T."/>
            <person name="Henen B.T."/>
            <person name="Karl A.E."/>
            <person name="Murphy R.W."/>
            <person name="Kusumi K."/>
        </authorList>
    </citation>
    <scope>NUCLEOTIDE SEQUENCE [LARGE SCALE GENOMIC DNA]</scope>
</reference>
<evidence type="ECO:0000313" key="7">
    <source>
        <dbReference type="Proteomes" id="UP000291020"/>
    </source>
</evidence>
<dbReference type="Proteomes" id="UP000291020">
    <property type="component" value="Unassembled WGS sequence"/>
</dbReference>
<keyword evidence="3" id="KW-0472">Membrane</keyword>
<feature type="chain" id="PRO_5019243788" description="Ig-like domain-containing protein" evidence="4">
    <location>
        <begin position="34"/>
        <end position="372"/>
    </location>
</feature>
<feature type="transmembrane region" description="Helical" evidence="3">
    <location>
        <begin position="242"/>
        <end position="268"/>
    </location>
</feature>
<dbReference type="STRING" id="38772.ENSGAGP00000028362"/>
<feature type="signal peptide" evidence="4">
    <location>
        <begin position="1"/>
        <end position="33"/>
    </location>
</feature>
<dbReference type="PROSITE" id="PS50835">
    <property type="entry name" value="IG_LIKE"/>
    <property type="match status" value="1"/>
</dbReference>
<keyword evidence="7" id="KW-1185">Reference proteome</keyword>
<evidence type="ECO:0000259" key="5">
    <source>
        <dbReference type="PROSITE" id="PS50835"/>
    </source>
</evidence>
<dbReference type="InterPro" id="IPR042864">
    <property type="entry name" value="TMEM25"/>
</dbReference>
<feature type="region of interest" description="Disordered" evidence="2">
    <location>
        <begin position="337"/>
        <end position="356"/>
    </location>
</feature>
<dbReference type="GO" id="GO:0090394">
    <property type="term" value="P:negative regulation of excitatory postsynaptic potential"/>
    <property type="evidence" value="ECO:0007669"/>
    <property type="project" value="TreeGrafter"/>
</dbReference>
<dbReference type="Gene3D" id="2.60.40.10">
    <property type="entry name" value="Immunoglobulins"/>
    <property type="match status" value="1"/>
</dbReference>
<evidence type="ECO:0000256" key="2">
    <source>
        <dbReference type="SAM" id="MobiDB-lite"/>
    </source>
</evidence>
<protein>
    <recommendedName>
        <fullName evidence="5">Ig-like domain-containing protein</fullName>
    </recommendedName>
</protein>
<dbReference type="AlphaFoldDB" id="A0A452IKE9"/>
<evidence type="ECO:0000313" key="6">
    <source>
        <dbReference type="Ensembl" id="ENSGAGP00000028362.1"/>
    </source>
</evidence>
<sequence>MGLTRNLAGRGAALSHLLLLLLHIEALVHSGLGEPDPKINGQSLLVSTMQEDESRDFTCQVDSWQAVPMLTWYLNGKKQETNGSTVLTTLAEAFEQSSSTFTVTAQRADRELNCSLIDPASGKTSNASVLLNVQFKPEIVTMNAKYQEAKDPGLFMVLFVLVRANPPASITWIDQDGHVMVNTSDFLILDTKSYPWLTNHTVQVQLSSVAKNFSFTAANNVGITNSSILPPGLLDTRVELPLLAITVGGALVLGTLLCLNTLIICVVCRKGKAVSGLSGPTPLPQSDSNNLKLNSVRLPRENMSLPSNLQLNDLTQEAKASHGDTGIQTEWKDDALSEPENSLGLGNRGNESGQPSRGREWIWERWFHPVMD</sequence>
<accession>A0A452IKE9</accession>
<dbReference type="SUPFAM" id="SSF48726">
    <property type="entry name" value="Immunoglobulin"/>
    <property type="match status" value="2"/>
</dbReference>
<evidence type="ECO:0000256" key="3">
    <source>
        <dbReference type="SAM" id="Phobius"/>
    </source>
</evidence>
<feature type="domain" description="Ig-like" evidence="5">
    <location>
        <begin position="37"/>
        <end position="130"/>
    </location>
</feature>
<proteinExistence type="predicted"/>
<dbReference type="InterPro" id="IPR007110">
    <property type="entry name" value="Ig-like_dom"/>
</dbReference>